<dbReference type="GO" id="GO:0005829">
    <property type="term" value="C:cytosol"/>
    <property type="evidence" value="ECO:0007669"/>
    <property type="project" value="TreeGrafter"/>
</dbReference>
<comment type="catalytic activity">
    <reaction evidence="1">
        <text>L-ribulose 5-phosphate = D-xylulose 5-phosphate</text>
        <dbReference type="Rhea" id="RHEA:22368"/>
        <dbReference type="ChEBI" id="CHEBI:57737"/>
        <dbReference type="ChEBI" id="CHEBI:58226"/>
        <dbReference type="EC" id="5.1.3.4"/>
    </reaction>
</comment>
<evidence type="ECO:0000256" key="5">
    <source>
        <dbReference type="ARBA" id="ARBA00022723"/>
    </source>
</evidence>
<dbReference type="GO" id="GO:0008742">
    <property type="term" value="F:L-ribulose-phosphate 4-epimerase activity"/>
    <property type="evidence" value="ECO:0007669"/>
    <property type="project" value="UniProtKB-EC"/>
</dbReference>
<dbReference type="Gene3D" id="3.40.225.10">
    <property type="entry name" value="Class II aldolase/adducin N-terminal domain"/>
    <property type="match status" value="1"/>
</dbReference>
<dbReference type="InterPro" id="IPR001303">
    <property type="entry name" value="Aldolase_II/adducin_N"/>
</dbReference>
<dbReference type="AlphaFoldDB" id="A0A398DNL0"/>
<organism evidence="10 11">
    <name type="scientific">Candidatus Cryosericum septentrionale</name>
    <dbReference type="NCBI Taxonomy" id="2290913"/>
    <lineage>
        <taxon>Bacteria</taxon>
        <taxon>Pseudomonadati</taxon>
        <taxon>Caldisericota/Cryosericota group</taxon>
        <taxon>Candidatus Cryosericota</taxon>
        <taxon>Candidatus Cryosericia</taxon>
        <taxon>Candidatus Cryosericales</taxon>
        <taxon>Candidatus Cryosericaceae</taxon>
        <taxon>Candidatus Cryosericum</taxon>
    </lineage>
</organism>
<dbReference type="SMART" id="SM01007">
    <property type="entry name" value="Aldolase_II"/>
    <property type="match status" value="1"/>
</dbReference>
<evidence type="ECO:0000256" key="1">
    <source>
        <dbReference type="ARBA" id="ARBA00001726"/>
    </source>
</evidence>
<comment type="cofactor">
    <cofactor evidence="2">
        <name>Zn(2+)</name>
        <dbReference type="ChEBI" id="CHEBI:29105"/>
    </cofactor>
</comment>
<keyword evidence="11" id="KW-1185">Reference proteome</keyword>
<name>A0A398DNL0_9BACT</name>
<dbReference type="GO" id="GO:0019323">
    <property type="term" value="P:pentose catabolic process"/>
    <property type="evidence" value="ECO:0007669"/>
    <property type="project" value="TreeGrafter"/>
</dbReference>
<evidence type="ECO:0000256" key="4">
    <source>
        <dbReference type="ARBA" id="ARBA00013186"/>
    </source>
</evidence>
<protein>
    <recommendedName>
        <fullName evidence="4">L-ribulose-5-phosphate 4-epimerase</fullName>
        <ecNumber evidence="4">5.1.3.4</ecNumber>
    </recommendedName>
</protein>
<evidence type="ECO:0000256" key="8">
    <source>
        <dbReference type="ARBA" id="ARBA00023277"/>
    </source>
</evidence>
<dbReference type="GO" id="GO:0016832">
    <property type="term" value="F:aldehyde-lyase activity"/>
    <property type="evidence" value="ECO:0007669"/>
    <property type="project" value="TreeGrafter"/>
</dbReference>
<gene>
    <name evidence="10" type="primary">araD</name>
    <name evidence="10" type="ORF">SMC1_06370</name>
</gene>
<evidence type="ECO:0000313" key="11">
    <source>
        <dbReference type="Proteomes" id="UP000266113"/>
    </source>
</evidence>
<evidence type="ECO:0000256" key="2">
    <source>
        <dbReference type="ARBA" id="ARBA00001947"/>
    </source>
</evidence>
<sequence length="268" mass="28858">MMSEYASLKEEAWSANREIPVRGLALYTWGNVSAFDPRKGVFAIKPSGVPYLDLKPQDMVIVDLEGKVVEGTLNPSSDTPTHTVLYREFTVNGAALVRGIIHTHSTYAVAWAQACRSIPLFGTTHADHIQIAVPCTPYLSREAVEREYELETGNLIVETFRKGLAGTADSHGSVEGSGISGPSAAAPLNPDEVSMVLVGGHGPFAWGPSAAKAVYNGAVLEEIARMALLTLQINPSAVPLPDYIVNKHYRRKHGPNAYYGQTSPVSSK</sequence>
<evidence type="ECO:0000313" key="10">
    <source>
        <dbReference type="EMBL" id="RIE16550.1"/>
    </source>
</evidence>
<dbReference type="EMBL" id="QXIY01000029">
    <property type="protein sequence ID" value="RIE16550.1"/>
    <property type="molecule type" value="Genomic_DNA"/>
</dbReference>
<dbReference type="InterPro" id="IPR036409">
    <property type="entry name" value="Aldolase_II/adducin_N_sf"/>
</dbReference>
<dbReference type="OrthoDB" id="9786287at2"/>
<dbReference type="GO" id="GO:0046872">
    <property type="term" value="F:metal ion binding"/>
    <property type="evidence" value="ECO:0007669"/>
    <property type="project" value="UniProtKB-KW"/>
</dbReference>
<dbReference type="PANTHER" id="PTHR22789">
    <property type="entry name" value="FUCULOSE PHOSPHATE ALDOLASE"/>
    <property type="match status" value="1"/>
</dbReference>
<reference evidence="10 11" key="1">
    <citation type="submission" date="2018-09" db="EMBL/GenBank/DDBJ databases">
        <title>Discovery and Ecogenomic Context for Candidatus Cryosericales, a Global Caldiserica Order Active in Thawing Permafrost.</title>
        <authorList>
            <person name="Martinez M.A."/>
            <person name="Woodcroft B.J."/>
            <person name="Ignacio Espinoza J.C."/>
            <person name="Zayed A."/>
            <person name="Singleton C.M."/>
            <person name="Boyd J."/>
            <person name="Li Y.-F."/>
            <person name="Purvine S."/>
            <person name="Maughan H."/>
            <person name="Hodgkins S.B."/>
            <person name="Anderson D."/>
            <person name="Sederholm M."/>
            <person name="Temperton B."/>
            <person name="Saleska S.R."/>
            <person name="Tyson G.W."/>
            <person name="Rich V.I."/>
        </authorList>
    </citation>
    <scope>NUCLEOTIDE SEQUENCE [LARGE SCALE GENOMIC DNA]</scope>
    <source>
        <strain evidence="10 11">SMC1</strain>
    </source>
</reference>
<comment type="caution">
    <text evidence="10">The sequence shown here is derived from an EMBL/GenBank/DDBJ whole genome shotgun (WGS) entry which is preliminary data.</text>
</comment>
<comment type="similarity">
    <text evidence="3">Belongs to the aldolase class II family. AraD/FucA subfamily.</text>
</comment>
<evidence type="ECO:0000256" key="7">
    <source>
        <dbReference type="ARBA" id="ARBA00023235"/>
    </source>
</evidence>
<dbReference type="Pfam" id="PF00596">
    <property type="entry name" value="Aldolase_II"/>
    <property type="match status" value="1"/>
</dbReference>
<proteinExistence type="inferred from homology"/>
<keyword evidence="5" id="KW-0479">Metal-binding</keyword>
<keyword evidence="7 10" id="KW-0413">Isomerase</keyword>
<evidence type="ECO:0000256" key="3">
    <source>
        <dbReference type="ARBA" id="ARBA00010037"/>
    </source>
</evidence>
<keyword evidence="6" id="KW-0862">Zinc</keyword>
<accession>A0A398DNL0</accession>
<dbReference type="InterPro" id="IPR050197">
    <property type="entry name" value="Aldolase_class_II_sugar_metab"/>
</dbReference>
<dbReference type="PANTHER" id="PTHR22789:SF8">
    <property type="entry name" value="L-RIBULOSE-5-PHOSPHATE 4-EPIMERASE SGBE"/>
    <property type="match status" value="1"/>
</dbReference>
<dbReference type="FunFam" id="3.40.225.10:FF:000001">
    <property type="entry name" value="L-ribulose-5-phosphate 4-epimerase UlaF"/>
    <property type="match status" value="1"/>
</dbReference>
<dbReference type="EC" id="5.1.3.4" evidence="4"/>
<evidence type="ECO:0000259" key="9">
    <source>
        <dbReference type="SMART" id="SM01007"/>
    </source>
</evidence>
<feature type="domain" description="Class II aldolase/adducin N-terminal" evidence="9">
    <location>
        <begin position="10"/>
        <end position="228"/>
    </location>
</feature>
<keyword evidence="8" id="KW-0119">Carbohydrate metabolism</keyword>
<dbReference type="SUPFAM" id="SSF53639">
    <property type="entry name" value="AraD/HMP-PK domain-like"/>
    <property type="match status" value="1"/>
</dbReference>
<evidence type="ECO:0000256" key="6">
    <source>
        <dbReference type="ARBA" id="ARBA00022833"/>
    </source>
</evidence>
<dbReference type="Proteomes" id="UP000266113">
    <property type="component" value="Unassembled WGS sequence"/>
</dbReference>